<name>A0A815WK14_ADIRI</name>
<dbReference type="AlphaFoldDB" id="A0A815WK14"/>
<comment type="caution">
    <text evidence="1">The sequence shown here is derived from an EMBL/GenBank/DDBJ whole genome shotgun (WGS) entry which is preliminary data.</text>
</comment>
<sequence length="102" mass="11239">MSGTYYFKALKVTALTSGHYTFVSDSTTDLYGWLYDSFRQYSPSSNLIGFNDDGASGGNFKLITYLSTYQSKVLVVTTFSPLTTASFDVKVDGPGVITWENI</sequence>
<evidence type="ECO:0000313" key="1">
    <source>
        <dbReference type="EMBL" id="CAF1548769.1"/>
    </source>
</evidence>
<reference evidence="1" key="1">
    <citation type="submission" date="2021-02" db="EMBL/GenBank/DDBJ databases">
        <authorList>
            <person name="Nowell W R."/>
        </authorList>
    </citation>
    <scope>NUCLEOTIDE SEQUENCE</scope>
</reference>
<organism evidence="1 2">
    <name type="scientific">Adineta ricciae</name>
    <name type="common">Rotifer</name>
    <dbReference type="NCBI Taxonomy" id="249248"/>
    <lineage>
        <taxon>Eukaryota</taxon>
        <taxon>Metazoa</taxon>
        <taxon>Spiralia</taxon>
        <taxon>Gnathifera</taxon>
        <taxon>Rotifera</taxon>
        <taxon>Eurotatoria</taxon>
        <taxon>Bdelloidea</taxon>
        <taxon>Adinetida</taxon>
        <taxon>Adinetidae</taxon>
        <taxon>Adineta</taxon>
    </lineage>
</organism>
<dbReference type="OrthoDB" id="10053537at2759"/>
<proteinExistence type="predicted"/>
<accession>A0A815WK14</accession>
<gene>
    <name evidence="1" type="ORF">EDS130_LOCUS45848</name>
</gene>
<dbReference type="EMBL" id="CAJNOJ010001301">
    <property type="protein sequence ID" value="CAF1548769.1"/>
    <property type="molecule type" value="Genomic_DNA"/>
</dbReference>
<protein>
    <submittedName>
        <fullName evidence="1">Uncharacterized protein</fullName>
    </submittedName>
</protein>
<evidence type="ECO:0000313" key="2">
    <source>
        <dbReference type="Proteomes" id="UP000663852"/>
    </source>
</evidence>
<dbReference type="Proteomes" id="UP000663852">
    <property type="component" value="Unassembled WGS sequence"/>
</dbReference>